<dbReference type="OrthoDB" id="6371029at2"/>
<keyword evidence="3" id="KW-0732">Signal</keyword>
<organism evidence="5 6">
    <name type="scientific">Flagellimonas flava</name>
    <dbReference type="NCBI Taxonomy" id="570519"/>
    <lineage>
        <taxon>Bacteria</taxon>
        <taxon>Pseudomonadati</taxon>
        <taxon>Bacteroidota</taxon>
        <taxon>Flavobacteriia</taxon>
        <taxon>Flavobacteriales</taxon>
        <taxon>Flavobacteriaceae</taxon>
        <taxon>Flagellimonas</taxon>
    </lineage>
</organism>
<reference evidence="6" key="1">
    <citation type="submission" date="2016-11" db="EMBL/GenBank/DDBJ databases">
        <authorList>
            <person name="Varghese N."/>
            <person name="Submissions S."/>
        </authorList>
    </citation>
    <scope>NUCLEOTIDE SEQUENCE [LARGE SCALE GENOMIC DNA]</scope>
    <source>
        <strain evidence="6">DSM 22638</strain>
    </source>
</reference>
<dbReference type="PROSITE" id="PS51257">
    <property type="entry name" value="PROKAR_LIPOPROTEIN"/>
    <property type="match status" value="1"/>
</dbReference>
<protein>
    <recommendedName>
        <fullName evidence="4">Carbohydrate-binding module family 96 domain-containing protein</fullName>
    </recommendedName>
</protein>
<evidence type="ECO:0000256" key="1">
    <source>
        <dbReference type="ARBA" id="ARBA00004613"/>
    </source>
</evidence>
<evidence type="ECO:0000313" key="6">
    <source>
        <dbReference type="Proteomes" id="UP000184532"/>
    </source>
</evidence>
<dbReference type="RefSeq" id="WP_073178709.1">
    <property type="nucleotide sequence ID" value="NZ_FQWL01000002.1"/>
</dbReference>
<keyword evidence="2" id="KW-0964">Secreted</keyword>
<dbReference type="GO" id="GO:0005576">
    <property type="term" value="C:extracellular region"/>
    <property type="evidence" value="ECO:0007669"/>
    <property type="project" value="UniProtKB-SubCell"/>
</dbReference>
<dbReference type="InterPro" id="IPR055372">
    <property type="entry name" value="CBM96"/>
</dbReference>
<evidence type="ECO:0000256" key="2">
    <source>
        <dbReference type="ARBA" id="ARBA00022525"/>
    </source>
</evidence>
<accession>A0A1M5L156</accession>
<evidence type="ECO:0000256" key="3">
    <source>
        <dbReference type="ARBA" id="ARBA00022729"/>
    </source>
</evidence>
<comment type="subcellular location">
    <subcellularLocation>
        <location evidence="1">Secreted</location>
    </subcellularLocation>
</comment>
<sequence>MRAWFRLIVFIVAMVLVGCGKKGKIYVLHADIDGKDAVLNYPNITNNYGSEKELNIYCDSLDGLKRINRVVIGFNFKSLPEDIEIDSLFLQLYFNDVSGLYKIKGKGHTGNTGLIVENIVEQWEEDVITWAKYPRVEDNKLYYETDKDIHRDYRINLTELLVDEAGNLKHTHGVLLRLQEEENGNYIHFNSREHHNNNNLPKLKVYAKK</sequence>
<dbReference type="Pfam" id="PF24517">
    <property type="entry name" value="CBM96"/>
    <property type="match status" value="1"/>
</dbReference>
<evidence type="ECO:0000313" key="5">
    <source>
        <dbReference type="EMBL" id="SHG58842.1"/>
    </source>
</evidence>
<feature type="domain" description="Carbohydrate-binding module family 96" evidence="4">
    <location>
        <begin position="38"/>
        <end position="198"/>
    </location>
</feature>
<gene>
    <name evidence="5" type="ORF">SAMN04488116_1903</name>
</gene>
<dbReference type="STRING" id="570519.SAMN04488116_1903"/>
<dbReference type="Proteomes" id="UP000184532">
    <property type="component" value="Unassembled WGS sequence"/>
</dbReference>
<dbReference type="NCBIfam" id="NF033679">
    <property type="entry name" value="DNRLRE_dom"/>
    <property type="match status" value="1"/>
</dbReference>
<proteinExistence type="predicted"/>
<evidence type="ECO:0000259" key="4">
    <source>
        <dbReference type="Pfam" id="PF24517"/>
    </source>
</evidence>
<keyword evidence="6" id="KW-1185">Reference proteome</keyword>
<dbReference type="AlphaFoldDB" id="A0A1M5L156"/>
<dbReference type="EMBL" id="FQWL01000002">
    <property type="protein sequence ID" value="SHG58842.1"/>
    <property type="molecule type" value="Genomic_DNA"/>
</dbReference>
<name>A0A1M5L156_9FLAO</name>